<comment type="caution">
    <text evidence="1">The sequence shown here is derived from an EMBL/GenBank/DDBJ whole genome shotgun (WGS) entry which is preliminary data.</text>
</comment>
<dbReference type="PATRIC" id="fig|1423760.3.peg.1537"/>
<reference evidence="1 2" key="1">
    <citation type="journal article" date="2015" name="Genome Announc.">
        <title>Expanding the biotechnology potential of lactobacilli through comparative genomics of 213 strains and associated genera.</title>
        <authorList>
            <person name="Sun Z."/>
            <person name="Harris H.M."/>
            <person name="McCann A."/>
            <person name="Guo C."/>
            <person name="Argimon S."/>
            <person name="Zhang W."/>
            <person name="Yang X."/>
            <person name="Jeffery I.B."/>
            <person name="Cooney J.C."/>
            <person name="Kagawa T.F."/>
            <person name="Liu W."/>
            <person name="Song Y."/>
            <person name="Salvetti E."/>
            <person name="Wrobel A."/>
            <person name="Rasinkangas P."/>
            <person name="Parkhill J."/>
            <person name="Rea M.C."/>
            <person name="O'Sullivan O."/>
            <person name="Ritari J."/>
            <person name="Douillard F.P."/>
            <person name="Paul Ross R."/>
            <person name="Yang R."/>
            <person name="Briner A.E."/>
            <person name="Felis G.E."/>
            <person name="de Vos W.M."/>
            <person name="Barrangou R."/>
            <person name="Klaenhammer T.R."/>
            <person name="Caufield P.W."/>
            <person name="Cui Y."/>
            <person name="Zhang H."/>
            <person name="O'Toole P.W."/>
        </authorList>
    </citation>
    <scope>NUCLEOTIDE SEQUENCE [LARGE SCALE GENOMIC DNA]</scope>
    <source>
        <strain evidence="1 2">DSM 15946</strain>
    </source>
</reference>
<sequence>MPKQGQFARVARASHHRTLKGRIHRQQRTIADGQGPDFLVARFALTAKRRLPPVLQESAQRCLQELAQPLLATGDGQAALTTLMQTAQGRVPWQFWAQVSLAWPVLAAFLRREVPAVPLKRRVELTKLLSAAEVDQLIAAQLSRQAAALTLLQTQQTEQIEALARQLQQQFWRAEHLNWAAVQALLGPFPFVAAPAVDEGTAAWLRQVAAFDPVAFFSNQ</sequence>
<dbReference type="EMBL" id="AZFK01000040">
    <property type="protein sequence ID" value="KRL89875.1"/>
    <property type="molecule type" value="Genomic_DNA"/>
</dbReference>
<accession>A0A0R1UFM1</accession>
<gene>
    <name evidence="1" type="ORF">FC43_GL001465</name>
</gene>
<evidence type="ECO:0000313" key="2">
    <source>
        <dbReference type="Proteomes" id="UP000050816"/>
    </source>
</evidence>
<dbReference type="AlphaFoldDB" id="A0A0R1UFM1"/>
<evidence type="ECO:0000313" key="1">
    <source>
        <dbReference type="EMBL" id="KRL89875.1"/>
    </source>
</evidence>
<organism evidence="1 2">
    <name type="scientific">Limosilactobacillus ingluviei DSM 15946</name>
    <dbReference type="NCBI Taxonomy" id="1423760"/>
    <lineage>
        <taxon>Bacteria</taxon>
        <taxon>Bacillati</taxon>
        <taxon>Bacillota</taxon>
        <taxon>Bacilli</taxon>
        <taxon>Lactobacillales</taxon>
        <taxon>Lactobacillaceae</taxon>
        <taxon>Limosilactobacillus</taxon>
    </lineage>
</organism>
<proteinExistence type="predicted"/>
<protein>
    <submittedName>
        <fullName evidence="1">Uncharacterized protein</fullName>
    </submittedName>
</protein>
<dbReference type="RefSeq" id="WP_056954666.1">
    <property type="nucleotide sequence ID" value="NZ_AZFK01000040.1"/>
</dbReference>
<name>A0A0R1UFM1_9LACO</name>
<dbReference type="Proteomes" id="UP000050816">
    <property type="component" value="Unassembled WGS sequence"/>
</dbReference>